<reference evidence="3" key="1">
    <citation type="journal article" date="2019" name="Int. J. Syst. Evol. Microbiol.">
        <title>The Global Catalogue of Microorganisms (GCM) 10K type strain sequencing project: providing services to taxonomists for standard genome sequencing and annotation.</title>
        <authorList>
            <consortium name="The Broad Institute Genomics Platform"/>
            <consortium name="The Broad Institute Genome Sequencing Center for Infectious Disease"/>
            <person name="Wu L."/>
            <person name="Ma J."/>
        </authorList>
    </citation>
    <scope>NUCLEOTIDE SEQUENCE [LARGE SCALE GENOMIC DNA]</scope>
    <source>
        <strain evidence="3">CGMCC 4.1467</strain>
    </source>
</reference>
<evidence type="ECO:0000256" key="1">
    <source>
        <dbReference type="ARBA" id="ARBA00022679"/>
    </source>
</evidence>
<dbReference type="Proteomes" id="UP001596472">
    <property type="component" value="Unassembled WGS sequence"/>
</dbReference>
<sequence>MEHRLRKTQGWTRTIARNSLYQNQAVAFLRRMEKQGFEGGEVPTLFSYSYAALELFRLAKERGWNTVLGQIDPGPEEERIVAAECQRYPELPSQWKPAPASYWRLWREEVALADRIIVNSEWSRCCLEKEGVGGGKVEVVPLVYRAAGADEGSRATRQASQGPFRVLFLGQVNLRKGVARLLDAMRLLREEPIELVMAGPSELDPMAWADLPNVKWIGPLPRSEVGKSYREADLFILPTLSDGYALTQLEALAHGLPVLASAHCGEAVTEGVNGSVLEDLEAETIAAALIKQREASYSRVSAPSFRLEDLGDALMDGRAQ</sequence>
<dbReference type="EMBL" id="JBHTBS010000006">
    <property type="protein sequence ID" value="MFC7338110.1"/>
    <property type="molecule type" value="Genomic_DNA"/>
</dbReference>
<keyword evidence="3" id="KW-1185">Reference proteome</keyword>
<dbReference type="Gene3D" id="3.40.50.2000">
    <property type="entry name" value="Glycogen Phosphorylase B"/>
    <property type="match status" value="2"/>
</dbReference>
<dbReference type="SUPFAM" id="SSF53756">
    <property type="entry name" value="UDP-Glycosyltransferase/glycogen phosphorylase"/>
    <property type="match status" value="1"/>
</dbReference>
<dbReference type="RefSeq" id="WP_379713063.1">
    <property type="nucleotide sequence ID" value="NZ_JBHTBS010000006.1"/>
</dbReference>
<evidence type="ECO:0000313" key="3">
    <source>
        <dbReference type="Proteomes" id="UP001596472"/>
    </source>
</evidence>
<name>A0ABW2L949_9BACT</name>
<dbReference type="CDD" id="cd03801">
    <property type="entry name" value="GT4_PimA-like"/>
    <property type="match status" value="1"/>
</dbReference>
<dbReference type="PANTHER" id="PTHR46401">
    <property type="entry name" value="GLYCOSYLTRANSFERASE WBBK-RELATED"/>
    <property type="match status" value="1"/>
</dbReference>
<gene>
    <name evidence="2" type="ORF">ACFQY0_13030</name>
</gene>
<dbReference type="Pfam" id="PF13692">
    <property type="entry name" value="Glyco_trans_1_4"/>
    <property type="match status" value="1"/>
</dbReference>
<keyword evidence="1 2" id="KW-0808">Transferase</keyword>
<protein>
    <submittedName>
        <fullName evidence="2">Glycosyltransferase family 4 protein</fullName>
        <ecNumber evidence="2">2.4.-.-</ecNumber>
    </submittedName>
</protein>
<dbReference type="EC" id="2.4.-.-" evidence="2"/>
<accession>A0ABW2L949</accession>
<organism evidence="2 3">
    <name type="scientific">Haloferula chungangensis</name>
    <dbReference type="NCBI Taxonomy" id="1048331"/>
    <lineage>
        <taxon>Bacteria</taxon>
        <taxon>Pseudomonadati</taxon>
        <taxon>Verrucomicrobiota</taxon>
        <taxon>Verrucomicrobiia</taxon>
        <taxon>Verrucomicrobiales</taxon>
        <taxon>Verrucomicrobiaceae</taxon>
        <taxon>Haloferula</taxon>
    </lineage>
</organism>
<comment type="caution">
    <text evidence="2">The sequence shown here is derived from an EMBL/GenBank/DDBJ whole genome shotgun (WGS) entry which is preliminary data.</text>
</comment>
<dbReference type="GO" id="GO:0016757">
    <property type="term" value="F:glycosyltransferase activity"/>
    <property type="evidence" value="ECO:0007669"/>
    <property type="project" value="UniProtKB-KW"/>
</dbReference>
<dbReference type="PANTHER" id="PTHR46401:SF2">
    <property type="entry name" value="GLYCOSYLTRANSFERASE WBBK-RELATED"/>
    <property type="match status" value="1"/>
</dbReference>
<proteinExistence type="predicted"/>
<keyword evidence="2" id="KW-0328">Glycosyltransferase</keyword>
<evidence type="ECO:0000313" key="2">
    <source>
        <dbReference type="EMBL" id="MFC7338110.1"/>
    </source>
</evidence>